<accession>A0A0F4ZH65</accession>
<dbReference type="Proteomes" id="UP000033483">
    <property type="component" value="Unassembled WGS sequence"/>
</dbReference>
<feature type="region of interest" description="Disordered" evidence="1">
    <location>
        <begin position="1"/>
        <end position="30"/>
    </location>
</feature>
<comment type="caution">
    <text evidence="2">The sequence shown here is derived from an EMBL/GenBank/DDBJ whole genome shotgun (WGS) entry which is preliminary data.</text>
</comment>
<proteinExistence type="predicted"/>
<evidence type="ECO:0000256" key="1">
    <source>
        <dbReference type="SAM" id="MobiDB-lite"/>
    </source>
</evidence>
<sequence>MSTRKRGNSSAAALALRQKNAAKSEPVKPKSAHVSDSFLTDFLNPGFDAAAFLNSKLPPLKGASVNSAKASSKSTKDPVSLADLSTQAQTAVTQLNSHTTRLSTTLTQLADDILRSGSRLAYEVELLRGETLGFSETLNETLQDDIKKFVPQGTDTNAAVATRPTTSLEAVPPSAALPSAADPKTPALPTVILGADDPECIRQLQTLTTVRARLQSVIKTFGDAMEFVFPPSELSVGSSFLSVSAPEPGSQDQSSEDKGQEVLKRLREEIRELLDNTEDPVVGIEKAAQRIEELKELNIVWKGTAEEKGRLKFIDSLAKMVEERHEKMLRDMEAKAAAEKTAKDSGNKASTTTAAQEPGPSLGYAGFMSQFQKIREAVKQSDK</sequence>
<dbReference type="EMBL" id="LAEV01000657">
    <property type="protein sequence ID" value="KKA29867.1"/>
    <property type="molecule type" value="Genomic_DNA"/>
</dbReference>
<name>A0A0F4ZH65_9PEZI</name>
<organism evidence="2 3">
    <name type="scientific">Thielaviopsis punctulata</name>
    <dbReference type="NCBI Taxonomy" id="72032"/>
    <lineage>
        <taxon>Eukaryota</taxon>
        <taxon>Fungi</taxon>
        <taxon>Dikarya</taxon>
        <taxon>Ascomycota</taxon>
        <taxon>Pezizomycotina</taxon>
        <taxon>Sordariomycetes</taxon>
        <taxon>Hypocreomycetidae</taxon>
        <taxon>Microascales</taxon>
        <taxon>Ceratocystidaceae</taxon>
        <taxon>Thielaviopsis</taxon>
    </lineage>
</organism>
<protein>
    <submittedName>
        <fullName evidence="2">Uncharacterized protein</fullName>
    </submittedName>
</protein>
<dbReference type="OrthoDB" id="5413829at2759"/>
<keyword evidence="3" id="KW-1185">Reference proteome</keyword>
<feature type="region of interest" description="Disordered" evidence="1">
    <location>
        <begin position="333"/>
        <end position="366"/>
    </location>
</feature>
<dbReference type="Gene3D" id="6.10.250.2790">
    <property type="match status" value="1"/>
</dbReference>
<evidence type="ECO:0000313" key="3">
    <source>
        <dbReference type="Proteomes" id="UP000033483"/>
    </source>
</evidence>
<feature type="region of interest" description="Disordered" evidence="1">
    <location>
        <begin position="240"/>
        <end position="260"/>
    </location>
</feature>
<reference evidence="2 3" key="1">
    <citation type="submission" date="2015-03" db="EMBL/GenBank/DDBJ databases">
        <authorList>
            <person name="Radwan O."/>
            <person name="Al-Naeli F.A."/>
            <person name="Rendon G.A."/>
            <person name="Fields C."/>
        </authorList>
    </citation>
    <scope>NUCLEOTIDE SEQUENCE [LARGE SCALE GENOMIC DNA]</scope>
    <source>
        <strain evidence="2">CR-DP1</strain>
    </source>
</reference>
<evidence type="ECO:0000313" key="2">
    <source>
        <dbReference type="EMBL" id="KKA29867.1"/>
    </source>
</evidence>
<feature type="compositionally biased region" description="Basic and acidic residues" evidence="1">
    <location>
        <begin position="333"/>
        <end position="346"/>
    </location>
</feature>
<feature type="compositionally biased region" description="Low complexity" evidence="1">
    <location>
        <begin position="11"/>
        <end position="23"/>
    </location>
</feature>
<dbReference type="AlphaFoldDB" id="A0A0F4ZH65"/>
<gene>
    <name evidence="2" type="ORF">TD95_004977</name>
</gene>